<proteinExistence type="predicted"/>
<organism evidence="1 2">
    <name type="scientific">Polyplax serrata</name>
    <name type="common">Common mouse louse</name>
    <dbReference type="NCBI Taxonomy" id="468196"/>
    <lineage>
        <taxon>Eukaryota</taxon>
        <taxon>Metazoa</taxon>
        <taxon>Ecdysozoa</taxon>
        <taxon>Arthropoda</taxon>
        <taxon>Hexapoda</taxon>
        <taxon>Insecta</taxon>
        <taxon>Pterygota</taxon>
        <taxon>Neoptera</taxon>
        <taxon>Paraneoptera</taxon>
        <taxon>Psocodea</taxon>
        <taxon>Troctomorpha</taxon>
        <taxon>Phthiraptera</taxon>
        <taxon>Anoplura</taxon>
        <taxon>Polyplacidae</taxon>
        <taxon>Polyplax</taxon>
    </lineage>
</organism>
<dbReference type="Proteomes" id="UP001372834">
    <property type="component" value="Unassembled WGS sequence"/>
</dbReference>
<protein>
    <submittedName>
        <fullName evidence="1">Uncharacterized protein</fullName>
    </submittedName>
</protein>
<gene>
    <name evidence="1" type="ORF">RUM43_008238</name>
</gene>
<evidence type="ECO:0000313" key="1">
    <source>
        <dbReference type="EMBL" id="KAK6639961.1"/>
    </source>
</evidence>
<evidence type="ECO:0000313" key="2">
    <source>
        <dbReference type="Proteomes" id="UP001372834"/>
    </source>
</evidence>
<sequence length="126" mass="14589">MGLTTSEYSRLLCPDSFRHNKNLNTNTKVRTLKLQVVQRNPFLTCPHRYMRINTITQNDSSKQKASKKVKTVREIMLSQISNTEIPKKLITSLSVKNMSGNLVPINLPKQEPLSTRELSFFFWSDF</sequence>
<dbReference type="EMBL" id="JAWJWE010000003">
    <property type="protein sequence ID" value="KAK6639961.1"/>
    <property type="molecule type" value="Genomic_DNA"/>
</dbReference>
<name>A0AAN8SAB9_POLSC</name>
<comment type="caution">
    <text evidence="1">The sequence shown here is derived from an EMBL/GenBank/DDBJ whole genome shotgun (WGS) entry which is preliminary data.</text>
</comment>
<accession>A0AAN8SAB9</accession>
<dbReference type="AlphaFoldDB" id="A0AAN8SAB9"/>
<reference evidence="1 2" key="1">
    <citation type="submission" date="2023-10" db="EMBL/GenBank/DDBJ databases">
        <title>Genomes of two closely related lineages of the louse Polyplax serrata with different host specificities.</title>
        <authorList>
            <person name="Martinu J."/>
            <person name="Tarabai H."/>
            <person name="Stefka J."/>
            <person name="Hypsa V."/>
        </authorList>
    </citation>
    <scope>NUCLEOTIDE SEQUENCE [LARGE SCALE GENOMIC DNA]</scope>
    <source>
        <strain evidence="1">HR10_N</strain>
    </source>
</reference>